<comment type="similarity">
    <text evidence="1">Belongs to the ATP-dependent AMP-binding enzyme family.</text>
</comment>
<dbReference type="KEGG" id="sbae:DSM104329_03367"/>
<dbReference type="InterPro" id="IPR050237">
    <property type="entry name" value="ATP-dep_AMP-bd_enzyme"/>
</dbReference>
<dbReference type="InterPro" id="IPR025110">
    <property type="entry name" value="AMP-bd_C"/>
</dbReference>
<evidence type="ECO:0000259" key="4">
    <source>
        <dbReference type="Pfam" id="PF13193"/>
    </source>
</evidence>
<organism evidence="5 6">
    <name type="scientific">Capillimicrobium parvum</name>
    <dbReference type="NCBI Taxonomy" id="2884022"/>
    <lineage>
        <taxon>Bacteria</taxon>
        <taxon>Bacillati</taxon>
        <taxon>Actinomycetota</taxon>
        <taxon>Thermoleophilia</taxon>
        <taxon>Solirubrobacterales</taxon>
        <taxon>Capillimicrobiaceae</taxon>
        <taxon>Capillimicrobium</taxon>
    </lineage>
</organism>
<dbReference type="NCBIfam" id="NF004837">
    <property type="entry name" value="PRK06187.1"/>
    <property type="match status" value="1"/>
</dbReference>
<dbReference type="PANTHER" id="PTHR43767:SF1">
    <property type="entry name" value="NONRIBOSOMAL PEPTIDE SYNTHASE PES1 (EUROFUNG)-RELATED"/>
    <property type="match status" value="1"/>
</dbReference>
<dbReference type="InterPro" id="IPR000873">
    <property type="entry name" value="AMP-dep_synth/lig_dom"/>
</dbReference>
<protein>
    <submittedName>
        <fullName evidence="5">Long-chain-fatty-acid--CoA ligase</fullName>
        <ecNumber evidence="5">6.2.1.3</ecNumber>
    </submittedName>
</protein>
<keyword evidence="6" id="KW-1185">Reference proteome</keyword>
<dbReference type="InterPro" id="IPR020845">
    <property type="entry name" value="AMP-binding_CS"/>
</dbReference>
<dbReference type="FunFam" id="3.30.300.30:FF:000008">
    <property type="entry name" value="2,3-dihydroxybenzoate-AMP ligase"/>
    <property type="match status" value="1"/>
</dbReference>
<dbReference type="RefSeq" id="WP_259311018.1">
    <property type="nucleotide sequence ID" value="NZ_CP087164.1"/>
</dbReference>
<dbReference type="AlphaFoldDB" id="A0A9E6XZ36"/>
<name>A0A9E6XZ36_9ACTN</name>
<feature type="domain" description="AMP-dependent synthetase/ligase" evidence="3">
    <location>
        <begin position="17"/>
        <end position="372"/>
    </location>
</feature>
<evidence type="ECO:0000313" key="5">
    <source>
        <dbReference type="EMBL" id="UGS36955.1"/>
    </source>
</evidence>
<evidence type="ECO:0000259" key="3">
    <source>
        <dbReference type="Pfam" id="PF00501"/>
    </source>
</evidence>
<dbReference type="Proteomes" id="UP001162834">
    <property type="component" value="Chromosome"/>
</dbReference>
<dbReference type="EMBL" id="CP087164">
    <property type="protein sequence ID" value="UGS36955.1"/>
    <property type="molecule type" value="Genomic_DNA"/>
</dbReference>
<proteinExistence type="inferred from homology"/>
<reference evidence="5" key="1">
    <citation type="journal article" date="2022" name="Int. J. Syst. Evol. Microbiol.">
        <title>Pseudomonas aegrilactucae sp. nov. and Pseudomonas morbosilactucae sp. nov., pathogens causing bacterial rot of lettuce in Japan.</title>
        <authorList>
            <person name="Sawada H."/>
            <person name="Fujikawa T."/>
            <person name="Satou M."/>
        </authorList>
    </citation>
    <scope>NUCLEOTIDE SEQUENCE</scope>
    <source>
        <strain evidence="5">0166_1</strain>
    </source>
</reference>
<evidence type="ECO:0000313" key="6">
    <source>
        <dbReference type="Proteomes" id="UP001162834"/>
    </source>
</evidence>
<evidence type="ECO:0000256" key="1">
    <source>
        <dbReference type="ARBA" id="ARBA00006432"/>
    </source>
</evidence>
<evidence type="ECO:0000256" key="2">
    <source>
        <dbReference type="ARBA" id="ARBA00022598"/>
    </source>
</evidence>
<sequence>MPGVLNTETQTLPELLRTRAAELGDARFVRDDRVAWSYAEFHHRVTEIAAGLRAAGVQRGDVVGVVLRNGPEYLEVWWAILWLGAVFNPVNPDLTLREAMGILEDSGASTIVCEAAREEDFAAVRGELPALRELVGVDQAAGDPLGVLRAHGTVADEAGAAPDDLMSLVYTSGTTGRPKGAMLSHRNFMSDTRMLGELVPVVRGDVLGMVLPLFHVNAQVVTTVMPMLIGAEVAMWERFSASTFWDTVARFEPVTFSAVPTMLAALLHAPGADEAETNSVRYVVCGAAPLSPAMFERFEAKFGIAVLEGYGLTEGACCSTLNPFHGPRKIGSIGLPVRGQDVVIRGDDGRAAGDGVPGEVCVRGPNVMQGYLNRPDATAETLRDGWLHTGDVGYRDADGYIFLVDRKKDMIIRGGENIYPREIEDVLLEHDAVQGAAVVGRPDAVRGEEVHAVVVLAAGAGLDAVERHCRERLAPFKVPSTWEVVDDLPKTSTGKIDKKPLRDRVRSAATA</sequence>
<dbReference type="PROSITE" id="PS00455">
    <property type="entry name" value="AMP_BINDING"/>
    <property type="match status" value="1"/>
</dbReference>
<feature type="domain" description="AMP-binding enzyme C-terminal" evidence="4">
    <location>
        <begin position="422"/>
        <end position="495"/>
    </location>
</feature>
<dbReference type="InterPro" id="IPR045851">
    <property type="entry name" value="AMP-bd_C_sf"/>
</dbReference>
<dbReference type="PANTHER" id="PTHR43767">
    <property type="entry name" value="LONG-CHAIN-FATTY-ACID--COA LIGASE"/>
    <property type="match status" value="1"/>
</dbReference>
<dbReference type="EC" id="6.2.1.3" evidence="5"/>
<dbReference type="Pfam" id="PF13193">
    <property type="entry name" value="AMP-binding_C"/>
    <property type="match status" value="1"/>
</dbReference>
<keyword evidence="2 5" id="KW-0436">Ligase</keyword>
<dbReference type="Gene3D" id="3.40.50.12780">
    <property type="entry name" value="N-terminal domain of ligase-like"/>
    <property type="match status" value="1"/>
</dbReference>
<dbReference type="InterPro" id="IPR042099">
    <property type="entry name" value="ANL_N_sf"/>
</dbReference>
<dbReference type="Gene3D" id="3.30.300.30">
    <property type="match status" value="1"/>
</dbReference>
<dbReference type="SUPFAM" id="SSF56801">
    <property type="entry name" value="Acetyl-CoA synthetase-like"/>
    <property type="match status" value="1"/>
</dbReference>
<gene>
    <name evidence="5" type="primary">lcfB_8</name>
    <name evidence="5" type="ORF">DSM104329_03367</name>
</gene>
<dbReference type="GO" id="GO:0004467">
    <property type="term" value="F:long-chain fatty acid-CoA ligase activity"/>
    <property type="evidence" value="ECO:0007669"/>
    <property type="project" value="UniProtKB-EC"/>
</dbReference>
<accession>A0A9E6XZ36</accession>
<dbReference type="Pfam" id="PF00501">
    <property type="entry name" value="AMP-binding"/>
    <property type="match status" value="1"/>
</dbReference>